<accession>A0A1I5GWU9</accession>
<dbReference type="Proteomes" id="UP000199236">
    <property type="component" value="Unassembled WGS sequence"/>
</dbReference>
<dbReference type="Gene3D" id="1.10.10.10">
    <property type="entry name" value="Winged helix-like DNA-binding domain superfamily/Winged helix DNA-binding domain"/>
    <property type="match status" value="1"/>
</dbReference>
<dbReference type="STRING" id="655353.SAMN04488056_105226"/>
<dbReference type="AlphaFoldDB" id="A0A1I5GWU9"/>
<name>A0A1I5GWU9_9HYPH</name>
<dbReference type="EMBL" id="FOVR01000005">
    <property type="protein sequence ID" value="SFO40417.1"/>
    <property type="molecule type" value="Genomic_DNA"/>
</dbReference>
<keyword evidence="3" id="KW-1185">Reference proteome</keyword>
<dbReference type="InterPro" id="IPR015102">
    <property type="entry name" value="Tscrpt_reg_HTH_FeoC"/>
</dbReference>
<evidence type="ECO:0000313" key="3">
    <source>
        <dbReference type="Proteomes" id="UP000199236"/>
    </source>
</evidence>
<sequence>MILSDVNRYLRERGRANTSDIATHFGVAPEAVEGMLQMLEARGRVRALPAETSPCGSSCCNCSISKCSSQMWETMQRH</sequence>
<dbReference type="OrthoDB" id="467062at2"/>
<reference evidence="2 3" key="1">
    <citation type="submission" date="2016-10" db="EMBL/GenBank/DDBJ databases">
        <authorList>
            <person name="de Groot N.N."/>
        </authorList>
    </citation>
    <scope>NUCLEOTIDE SEQUENCE [LARGE SCALE GENOMIC DNA]</scope>
    <source>
        <strain evidence="2 3">CGMCC 1.9157</strain>
    </source>
</reference>
<dbReference type="RefSeq" id="WP_090072601.1">
    <property type="nucleotide sequence ID" value="NZ_FOVR01000005.1"/>
</dbReference>
<protein>
    <submittedName>
        <fullName evidence="2">FeoC like transcriptional regulator</fullName>
    </submittedName>
</protein>
<gene>
    <name evidence="2" type="ORF">SAMN04488056_105226</name>
</gene>
<dbReference type="SUPFAM" id="SSF46785">
    <property type="entry name" value="Winged helix' DNA-binding domain"/>
    <property type="match status" value="1"/>
</dbReference>
<evidence type="ECO:0000259" key="1">
    <source>
        <dbReference type="Pfam" id="PF09012"/>
    </source>
</evidence>
<dbReference type="Pfam" id="PF09012">
    <property type="entry name" value="FeoC"/>
    <property type="match status" value="1"/>
</dbReference>
<proteinExistence type="predicted"/>
<evidence type="ECO:0000313" key="2">
    <source>
        <dbReference type="EMBL" id="SFO40417.1"/>
    </source>
</evidence>
<dbReference type="InterPro" id="IPR036388">
    <property type="entry name" value="WH-like_DNA-bd_sf"/>
</dbReference>
<organism evidence="2 3">
    <name type="scientific">Cohaesibacter marisflavi</name>
    <dbReference type="NCBI Taxonomy" id="655353"/>
    <lineage>
        <taxon>Bacteria</taxon>
        <taxon>Pseudomonadati</taxon>
        <taxon>Pseudomonadota</taxon>
        <taxon>Alphaproteobacteria</taxon>
        <taxon>Hyphomicrobiales</taxon>
        <taxon>Cohaesibacteraceae</taxon>
    </lineage>
</organism>
<feature type="domain" description="Transcriptional regulator HTH-type FeoC" evidence="1">
    <location>
        <begin position="2"/>
        <end position="63"/>
    </location>
</feature>
<dbReference type="InterPro" id="IPR036390">
    <property type="entry name" value="WH_DNA-bd_sf"/>
</dbReference>